<dbReference type="GO" id="GO:0016787">
    <property type="term" value="F:hydrolase activity"/>
    <property type="evidence" value="ECO:0007669"/>
    <property type="project" value="UniProtKB-KW"/>
</dbReference>
<dbReference type="InterPro" id="IPR029058">
    <property type="entry name" value="AB_hydrolase_fold"/>
</dbReference>
<name>A0ABM8FV87_9MICO</name>
<dbReference type="Pfam" id="PF00561">
    <property type="entry name" value="Abhydrolase_1"/>
    <property type="match status" value="1"/>
</dbReference>
<dbReference type="EMBL" id="AP027728">
    <property type="protein sequence ID" value="BDZ39513.1"/>
    <property type="molecule type" value="Genomic_DNA"/>
</dbReference>
<reference evidence="3" key="1">
    <citation type="journal article" date="2019" name="Int. J. Syst. Evol. Microbiol.">
        <title>The Global Catalogue of Microorganisms (GCM) 10K type strain sequencing project: providing services to taxonomists for standard genome sequencing and annotation.</title>
        <authorList>
            <consortium name="The Broad Institute Genomics Platform"/>
            <consortium name="The Broad Institute Genome Sequencing Center for Infectious Disease"/>
            <person name="Wu L."/>
            <person name="Ma J."/>
        </authorList>
    </citation>
    <scope>NUCLEOTIDE SEQUENCE [LARGE SCALE GENOMIC DNA]</scope>
    <source>
        <strain evidence="3">NBRC 106310</strain>
    </source>
</reference>
<keyword evidence="2" id="KW-0378">Hydrolase</keyword>
<protein>
    <submittedName>
        <fullName evidence="2">Alpha/beta hydrolase</fullName>
    </submittedName>
</protein>
<sequence length="260" mass="28041">MKIAYSDTGTREADPLVLVHGLGLSSSIWQGLGYVRALNDHRVITVDLRGHGRSGKPDGPHRYDMAQLADDVAAVLDEVGLEAVTYVGYSLGARIGFSLLDRHPNRMHAFVSLAGAHRLRAGDAEEIFYPGYRDTIEHEGMAGFTARWRAARPDIDAPTTLALSHNDPAVLLALLDVIDTDPGIPDQRLIDTASPALLVTGDEDRVGVRGALAAARLLPNATLVQLSGAGHTDILSRRDDLVSLITDLRRHEPTGASPRR</sequence>
<organism evidence="2 3">
    <name type="scientific">Microbacterium suwonense</name>
    <dbReference type="NCBI Taxonomy" id="683047"/>
    <lineage>
        <taxon>Bacteria</taxon>
        <taxon>Bacillati</taxon>
        <taxon>Actinomycetota</taxon>
        <taxon>Actinomycetes</taxon>
        <taxon>Micrococcales</taxon>
        <taxon>Microbacteriaceae</taxon>
        <taxon>Microbacterium</taxon>
    </lineage>
</organism>
<proteinExistence type="predicted"/>
<evidence type="ECO:0000259" key="1">
    <source>
        <dbReference type="Pfam" id="PF00561"/>
    </source>
</evidence>
<dbReference type="SUPFAM" id="SSF53474">
    <property type="entry name" value="alpha/beta-Hydrolases"/>
    <property type="match status" value="1"/>
</dbReference>
<gene>
    <name evidence="2" type="ORF">GCM10025863_21270</name>
</gene>
<dbReference type="InterPro" id="IPR000073">
    <property type="entry name" value="AB_hydrolase_1"/>
</dbReference>
<dbReference type="PRINTS" id="PR00111">
    <property type="entry name" value="ABHYDROLASE"/>
</dbReference>
<accession>A0ABM8FV87</accession>
<evidence type="ECO:0000313" key="2">
    <source>
        <dbReference type="EMBL" id="BDZ39513.1"/>
    </source>
</evidence>
<dbReference type="Gene3D" id="3.40.50.1820">
    <property type="entry name" value="alpha/beta hydrolase"/>
    <property type="match status" value="1"/>
</dbReference>
<dbReference type="Proteomes" id="UP001321543">
    <property type="component" value="Chromosome"/>
</dbReference>
<dbReference type="PANTHER" id="PTHR43433">
    <property type="entry name" value="HYDROLASE, ALPHA/BETA FOLD FAMILY PROTEIN"/>
    <property type="match status" value="1"/>
</dbReference>
<dbReference type="InterPro" id="IPR050471">
    <property type="entry name" value="AB_hydrolase"/>
</dbReference>
<feature type="domain" description="AB hydrolase-1" evidence="1">
    <location>
        <begin position="15"/>
        <end position="115"/>
    </location>
</feature>
<keyword evidence="3" id="KW-1185">Reference proteome</keyword>
<dbReference type="PANTHER" id="PTHR43433:SF5">
    <property type="entry name" value="AB HYDROLASE-1 DOMAIN-CONTAINING PROTEIN"/>
    <property type="match status" value="1"/>
</dbReference>
<evidence type="ECO:0000313" key="3">
    <source>
        <dbReference type="Proteomes" id="UP001321543"/>
    </source>
</evidence>